<accession>A0A8H7CUV6</accession>
<comment type="caution">
    <text evidence="1">The sequence shown here is derived from an EMBL/GenBank/DDBJ whole genome shotgun (WGS) entry which is preliminary data.</text>
</comment>
<keyword evidence="2" id="KW-1185">Reference proteome</keyword>
<evidence type="ECO:0000313" key="2">
    <source>
        <dbReference type="Proteomes" id="UP000623467"/>
    </source>
</evidence>
<sequence>MSLADSPFVDQLHTNYVPSDAEVLEIRSLLVEPTDELVRIDTQIEAMEIALGQLKEQRALLREPIDAHRALISPMRRVPQDILLEIFFSCLPTEHNALMDPAEAPLVLGRICRYWREVVYSAPMLWSSVHIPSPSYLFTPSNILLGFGRNVEAWLERSAPCPLSISVFDDQNFFGDSPRYKEHPLVIQLSPVFLRLRHLELTGDAELFRPLLQLGSEDLPLLKRLSISSEENFPDCTNIFQILTLEDVALSIFSAVDPPSLSFRWAQLTKLSLQCFSVWGRGW</sequence>
<organism evidence="1 2">
    <name type="scientific">Mycena sanguinolenta</name>
    <dbReference type="NCBI Taxonomy" id="230812"/>
    <lineage>
        <taxon>Eukaryota</taxon>
        <taxon>Fungi</taxon>
        <taxon>Dikarya</taxon>
        <taxon>Basidiomycota</taxon>
        <taxon>Agaricomycotina</taxon>
        <taxon>Agaricomycetes</taxon>
        <taxon>Agaricomycetidae</taxon>
        <taxon>Agaricales</taxon>
        <taxon>Marasmiineae</taxon>
        <taxon>Mycenaceae</taxon>
        <taxon>Mycena</taxon>
    </lineage>
</organism>
<evidence type="ECO:0000313" key="1">
    <source>
        <dbReference type="EMBL" id="KAF7348253.1"/>
    </source>
</evidence>
<gene>
    <name evidence="1" type="ORF">MSAN_01778900</name>
</gene>
<evidence type="ECO:0008006" key="3">
    <source>
        <dbReference type="Google" id="ProtNLM"/>
    </source>
</evidence>
<name>A0A8H7CUV6_9AGAR</name>
<dbReference type="Gene3D" id="1.20.1280.50">
    <property type="match status" value="1"/>
</dbReference>
<proteinExistence type="predicted"/>
<dbReference type="Proteomes" id="UP000623467">
    <property type="component" value="Unassembled WGS sequence"/>
</dbReference>
<protein>
    <recommendedName>
        <fullName evidence="3">F-box domain-containing protein</fullName>
    </recommendedName>
</protein>
<dbReference type="AlphaFoldDB" id="A0A8H7CUV6"/>
<dbReference type="OrthoDB" id="2890847at2759"/>
<reference evidence="1" key="1">
    <citation type="submission" date="2020-05" db="EMBL/GenBank/DDBJ databases">
        <title>Mycena genomes resolve the evolution of fungal bioluminescence.</title>
        <authorList>
            <person name="Tsai I.J."/>
        </authorList>
    </citation>
    <scope>NUCLEOTIDE SEQUENCE</scope>
    <source>
        <strain evidence="1">160909Yilan</strain>
    </source>
</reference>
<dbReference type="EMBL" id="JACAZH010000017">
    <property type="protein sequence ID" value="KAF7348253.1"/>
    <property type="molecule type" value="Genomic_DNA"/>
</dbReference>